<proteinExistence type="predicted"/>
<sequence>MCSLKEVMSYFCLNYPYPSELSNARLTKLVYLSDWFNCLVYDRQITDINWVFNHYGPYVDDIICVAKKEVIFEVFSAKNHYGDNKIIIFCNKNYKPLVSNEIKEILDFVIEKTKSMYFNDFINYVYSTYPISSQSRYINLDLVKLAKEYKAIIEKERI</sequence>
<evidence type="ECO:0000259" key="1">
    <source>
        <dbReference type="Pfam" id="PF13274"/>
    </source>
</evidence>
<evidence type="ECO:0000313" key="2">
    <source>
        <dbReference type="EMBL" id="STY91253.1"/>
    </source>
</evidence>
<dbReference type="EMBL" id="UGPZ01000002">
    <property type="protein sequence ID" value="STY91253.1"/>
    <property type="molecule type" value="Genomic_DNA"/>
</dbReference>
<protein>
    <submittedName>
        <fullName evidence="2">Uncharacterized phage-associated protein</fullName>
    </submittedName>
</protein>
<dbReference type="RefSeq" id="WP_115369172.1">
    <property type="nucleotide sequence ID" value="NZ_UGPZ01000002.1"/>
</dbReference>
<feature type="domain" description="Antitoxin SocA-like Panacea" evidence="1">
    <location>
        <begin position="26"/>
        <end position="127"/>
    </location>
</feature>
<dbReference type="Pfam" id="PF13274">
    <property type="entry name" value="SocA_Panacea"/>
    <property type="match status" value="1"/>
</dbReference>
<accession>A0A378PTH5</accession>
<organism evidence="2 3">
    <name type="scientific">Moraxella bovis</name>
    <dbReference type="NCBI Taxonomy" id="476"/>
    <lineage>
        <taxon>Bacteria</taxon>
        <taxon>Pseudomonadati</taxon>
        <taxon>Pseudomonadota</taxon>
        <taxon>Gammaproteobacteria</taxon>
        <taxon>Moraxellales</taxon>
        <taxon>Moraxellaceae</taxon>
        <taxon>Moraxella</taxon>
    </lineage>
</organism>
<gene>
    <name evidence="2" type="ORF">NCTC9426_01300</name>
</gene>
<dbReference type="AlphaFoldDB" id="A0A378PTH5"/>
<reference evidence="2 3" key="1">
    <citation type="submission" date="2018-06" db="EMBL/GenBank/DDBJ databases">
        <authorList>
            <consortium name="Pathogen Informatics"/>
            <person name="Doyle S."/>
        </authorList>
    </citation>
    <scope>NUCLEOTIDE SEQUENCE [LARGE SCALE GENOMIC DNA]</scope>
    <source>
        <strain evidence="2 3">NCTC9426</strain>
    </source>
</reference>
<dbReference type="InterPro" id="IPR025272">
    <property type="entry name" value="SocA_Panacea"/>
</dbReference>
<name>A0A378PTH5_MORBO</name>
<dbReference type="Proteomes" id="UP000254133">
    <property type="component" value="Unassembled WGS sequence"/>
</dbReference>
<evidence type="ECO:0000313" key="3">
    <source>
        <dbReference type="Proteomes" id="UP000254133"/>
    </source>
</evidence>